<dbReference type="EMBL" id="JXJX01000009">
    <property type="protein sequence ID" value="PCS06276.1"/>
    <property type="molecule type" value="Genomic_DNA"/>
</dbReference>
<dbReference type="SUPFAM" id="SSF53850">
    <property type="entry name" value="Periplasmic binding protein-like II"/>
    <property type="match status" value="1"/>
</dbReference>
<organism evidence="1 2">
    <name type="scientific">Pseudolactococcus plantarum</name>
    <dbReference type="NCBI Taxonomy" id="1365"/>
    <lineage>
        <taxon>Bacteria</taxon>
        <taxon>Bacillati</taxon>
        <taxon>Bacillota</taxon>
        <taxon>Bacilli</taxon>
        <taxon>Lactobacillales</taxon>
        <taxon>Streptococcaceae</taxon>
        <taxon>Pseudolactococcus</taxon>
    </lineage>
</organism>
<evidence type="ECO:0000313" key="2">
    <source>
        <dbReference type="Proteomes" id="UP000242246"/>
    </source>
</evidence>
<gene>
    <name evidence="1" type="ORF">RU87_GL001797</name>
</gene>
<name>A0A2A5RYE9_9LACT</name>
<dbReference type="Pfam" id="PF13416">
    <property type="entry name" value="SBP_bac_8"/>
    <property type="match status" value="1"/>
</dbReference>
<dbReference type="STRING" id="1348632.GCA_001591745_01301"/>
<dbReference type="RefSeq" id="WP_167373831.1">
    <property type="nucleotide sequence ID" value="NZ_JXJX01000009.1"/>
</dbReference>
<accession>A0A2A5RYE9</accession>
<protein>
    <submittedName>
        <fullName evidence="1">Uncharacterized protein</fullName>
    </submittedName>
</protein>
<evidence type="ECO:0000313" key="1">
    <source>
        <dbReference type="EMBL" id="PCS06276.1"/>
    </source>
</evidence>
<dbReference type="Gene3D" id="3.40.190.10">
    <property type="entry name" value="Periplasmic binding protein-like II"/>
    <property type="match status" value="1"/>
</dbReference>
<proteinExistence type="predicted"/>
<keyword evidence="2" id="KW-1185">Reference proteome</keyword>
<dbReference type="AlphaFoldDB" id="A0A2A5RYE9"/>
<dbReference type="InterPro" id="IPR006059">
    <property type="entry name" value="SBP"/>
</dbReference>
<sequence length="737" mass="82215">MVILGACSRGTTQPPQIKKTNTNSYKEVSLSLPESAKHVLATAKTKNGKIRIFAVDKNASHPKIFESKASGQSWQEVADLSQAFTDRSFHTSEMGTTEIVLTQDNRAVIAFLKPKENSENGYSQEIFIMDDKNQVTPLNQTITDRLDAEQLTIGGLINNQLIALDTKAGKTVSLNLQTAQVEKEKTTAPFISTTITQDKLYYQSSQTLEVVSAKDFEEETLTPSLKKVEAVMAQAKGKSSLILDDNTNYFVLTDMGMQEINQEGKESFLFSSKQTSLTDTGLVVTAILTAPKKQFLVFTASESGSKLVKLVPNKKKTKDKGKVFKVYSLYNDDYIKQLVLVYQKAHPELDVVHEFGIDEPTSAGTSKDQIPTSELIKLLNTKIANGDGPDVLMLDHLNVEAYKKQDLLVDLADIIKQQDKDKIWTTVLGAYQDGKKYYGIPNQVSLPTVMPDSGFNQALGSLSDVTAYVEKLAKTDSLPVYADLSGFEQFSTILYQIFLSQDKQLTRENIKSYYTTLKTLYNLVDTTSDEARRKKDKLEKLIELRAGAFGLGLGDELIAKESQLAVDFQSNPKGILQNESIGKLLGVDLSTINKGKAKYYVPLNTLSVLSTSKNQKIAKDFISFSLTKKGQKANTYSLFGIPLNKSMTKSDLKYWGRMKLGREDPIKKNVKVDNIGYSDAFYKKWDKKIKALNTPLFFNKLIVDFLYEDIDNILTDQISVDHATDNAFSKIDLYLKE</sequence>
<comment type="caution">
    <text evidence="1">The sequence shown here is derived from an EMBL/GenBank/DDBJ whole genome shotgun (WGS) entry which is preliminary data.</text>
</comment>
<reference evidence="1 2" key="1">
    <citation type="submission" date="2014-12" db="EMBL/GenBank/DDBJ databases">
        <title>Draft genome sequences of 10 type strains of Lactococcus.</title>
        <authorList>
            <person name="Sun Z."/>
            <person name="Zhong Z."/>
            <person name="Liu W."/>
            <person name="Zhang W."/>
            <person name="Zhang H."/>
        </authorList>
    </citation>
    <scope>NUCLEOTIDE SEQUENCE [LARGE SCALE GENOMIC DNA]</scope>
    <source>
        <strain evidence="1 2">DSM 20686</strain>
    </source>
</reference>
<dbReference type="Proteomes" id="UP000242246">
    <property type="component" value="Unassembled WGS sequence"/>
</dbReference>